<dbReference type="EMBL" id="BGZK01000791">
    <property type="protein sequence ID" value="GBP60609.1"/>
    <property type="molecule type" value="Genomic_DNA"/>
</dbReference>
<organism evidence="2 3">
    <name type="scientific">Eumeta variegata</name>
    <name type="common">Bagworm moth</name>
    <name type="synonym">Eumeta japonica</name>
    <dbReference type="NCBI Taxonomy" id="151549"/>
    <lineage>
        <taxon>Eukaryota</taxon>
        <taxon>Metazoa</taxon>
        <taxon>Ecdysozoa</taxon>
        <taxon>Arthropoda</taxon>
        <taxon>Hexapoda</taxon>
        <taxon>Insecta</taxon>
        <taxon>Pterygota</taxon>
        <taxon>Neoptera</taxon>
        <taxon>Endopterygota</taxon>
        <taxon>Lepidoptera</taxon>
        <taxon>Glossata</taxon>
        <taxon>Ditrysia</taxon>
        <taxon>Tineoidea</taxon>
        <taxon>Psychidae</taxon>
        <taxon>Oiketicinae</taxon>
        <taxon>Eumeta</taxon>
    </lineage>
</organism>
<feature type="region of interest" description="Disordered" evidence="1">
    <location>
        <begin position="1"/>
        <end position="46"/>
    </location>
</feature>
<evidence type="ECO:0000256" key="1">
    <source>
        <dbReference type="SAM" id="MobiDB-lite"/>
    </source>
</evidence>
<comment type="caution">
    <text evidence="2">The sequence shown here is derived from an EMBL/GenBank/DDBJ whole genome shotgun (WGS) entry which is preliminary data.</text>
</comment>
<keyword evidence="3" id="KW-1185">Reference proteome</keyword>
<dbReference type="AlphaFoldDB" id="A0A4C1XE57"/>
<accession>A0A4C1XE57</accession>
<feature type="compositionally biased region" description="Polar residues" evidence="1">
    <location>
        <begin position="32"/>
        <end position="41"/>
    </location>
</feature>
<dbReference type="Proteomes" id="UP000299102">
    <property type="component" value="Unassembled WGS sequence"/>
</dbReference>
<reference evidence="2 3" key="1">
    <citation type="journal article" date="2019" name="Commun. Biol.">
        <title>The bagworm genome reveals a unique fibroin gene that provides high tensile strength.</title>
        <authorList>
            <person name="Kono N."/>
            <person name="Nakamura H."/>
            <person name="Ohtoshi R."/>
            <person name="Tomita M."/>
            <person name="Numata K."/>
            <person name="Arakawa K."/>
        </authorList>
    </citation>
    <scope>NUCLEOTIDE SEQUENCE [LARGE SCALE GENOMIC DNA]</scope>
</reference>
<feature type="compositionally biased region" description="Basic residues" evidence="1">
    <location>
        <begin position="12"/>
        <end position="21"/>
    </location>
</feature>
<proteinExistence type="predicted"/>
<evidence type="ECO:0000313" key="2">
    <source>
        <dbReference type="EMBL" id="GBP60609.1"/>
    </source>
</evidence>
<sequence>MCAFPAPSAASRTRRSLRSTGRHGNAPVTSHGALQSSRSGGSWNGKALPTIGVAQQSLARFRTAFGEEAPCKTTIYDWLWNSSAVVSISVTNFVMVARPPPRTTKILMLCAVSSKQAGM</sequence>
<protein>
    <submittedName>
        <fullName evidence="2">Uncharacterized protein</fullName>
    </submittedName>
</protein>
<evidence type="ECO:0000313" key="3">
    <source>
        <dbReference type="Proteomes" id="UP000299102"/>
    </source>
</evidence>
<name>A0A4C1XE57_EUMVA</name>
<feature type="compositionally biased region" description="Low complexity" evidence="1">
    <location>
        <begin position="1"/>
        <end position="11"/>
    </location>
</feature>
<gene>
    <name evidence="2" type="ORF">EVAR_50973_1</name>
</gene>